<dbReference type="RefSeq" id="WP_150032595.1">
    <property type="nucleotide sequence ID" value="NZ_VWSH01000002.1"/>
</dbReference>
<evidence type="ECO:0000313" key="2">
    <source>
        <dbReference type="Proteomes" id="UP000323632"/>
    </source>
</evidence>
<sequence length="65" mass="7735">MKIEEGLDYYYNEEGKMVLTAHYLLNRGYCCGNGCRHCPYDYLQVPEPRRTALLKDRKEDNRDTD</sequence>
<reference evidence="1 2" key="1">
    <citation type="submission" date="2019-09" db="EMBL/GenBank/DDBJ databases">
        <title>Genome sequence and assembly of Taibaiella sp.</title>
        <authorList>
            <person name="Chhetri G."/>
        </authorList>
    </citation>
    <scope>NUCLEOTIDE SEQUENCE [LARGE SCALE GENOMIC DNA]</scope>
    <source>
        <strain evidence="1 2">KVB11</strain>
    </source>
</reference>
<keyword evidence="2" id="KW-1185">Reference proteome</keyword>
<dbReference type="Proteomes" id="UP000323632">
    <property type="component" value="Unassembled WGS sequence"/>
</dbReference>
<dbReference type="AlphaFoldDB" id="A0A5M6CIR0"/>
<comment type="caution">
    <text evidence="1">The sequence shown here is derived from an EMBL/GenBank/DDBJ whole genome shotgun (WGS) entry which is preliminary data.</text>
</comment>
<organism evidence="1 2">
    <name type="scientific">Taibaiella lutea</name>
    <dbReference type="NCBI Taxonomy" id="2608001"/>
    <lineage>
        <taxon>Bacteria</taxon>
        <taxon>Pseudomonadati</taxon>
        <taxon>Bacteroidota</taxon>
        <taxon>Chitinophagia</taxon>
        <taxon>Chitinophagales</taxon>
        <taxon>Chitinophagaceae</taxon>
        <taxon>Taibaiella</taxon>
    </lineage>
</organism>
<proteinExistence type="predicted"/>
<protein>
    <submittedName>
        <fullName evidence="1">Uncharacterized protein</fullName>
    </submittedName>
</protein>
<dbReference type="EMBL" id="VWSH01000002">
    <property type="protein sequence ID" value="KAA5534916.1"/>
    <property type="molecule type" value="Genomic_DNA"/>
</dbReference>
<gene>
    <name evidence="1" type="ORF">F0919_09960</name>
</gene>
<evidence type="ECO:0000313" key="1">
    <source>
        <dbReference type="EMBL" id="KAA5534916.1"/>
    </source>
</evidence>
<accession>A0A5M6CIR0</accession>
<dbReference type="Pfam" id="PF17653">
    <property type="entry name" value="DUF5522"/>
    <property type="match status" value="1"/>
</dbReference>
<name>A0A5M6CIR0_9BACT</name>
<dbReference type="InterPro" id="IPR040807">
    <property type="entry name" value="DUF5522"/>
</dbReference>